<dbReference type="InterPro" id="IPR010330">
    <property type="entry name" value="CoiA_nuc"/>
</dbReference>
<dbReference type="STRING" id="83683.B1745_04930"/>
<dbReference type="EMBL" id="ADNY01000066">
    <property type="protein sequence ID" value="EFG54744.1"/>
    <property type="molecule type" value="Genomic_DNA"/>
</dbReference>
<comment type="caution">
    <text evidence="2">The sequence shown here is derived from an EMBL/GenBank/DDBJ whole genome shotgun (WGS) entry which is preliminary data.</text>
</comment>
<gene>
    <name evidence="2" type="primary">coiA</name>
    <name evidence="2" type="ORF">HMPREF0493_1509</name>
</gene>
<dbReference type="InterPro" id="IPR021176">
    <property type="entry name" value="Competence-induced_CoiA"/>
</dbReference>
<organism evidence="2 3">
    <name type="scientific">Lactobacillus amylolyticus DSM 11664</name>
    <dbReference type="NCBI Taxonomy" id="585524"/>
    <lineage>
        <taxon>Bacteria</taxon>
        <taxon>Bacillati</taxon>
        <taxon>Bacillota</taxon>
        <taxon>Bacilli</taxon>
        <taxon>Lactobacillales</taxon>
        <taxon>Lactobacillaceae</taxon>
        <taxon>Lactobacillus</taxon>
    </lineage>
</organism>
<reference evidence="2 3" key="1">
    <citation type="submission" date="2010-04" db="EMBL/GenBank/DDBJ databases">
        <authorList>
            <person name="Muzny D."/>
            <person name="Qin X."/>
            <person name="Deng J."/>
            <person name="Jiang H."/>
            <person name="Liu Y."/>
            <person name="Qu J."/>
            <person name="Song X.-Z."/>
            <person name="Zhang L."/>
            <person name="Thornton R."/>
            <person name="Coyle M."/>
            <person name="Francisco L."/>
            <person name="Jackson L."/>
            <person name="Javaid M."/>
            <person name="Korchina V."/>
            <person name="Kovar C."/>
            <person name="Mata R."/>
            <person name="Mathew T."/>
            <person name="Ngo R."/>
            <person name="Nguyen L."/>
            <person name="Nguyen N."/>
            <person name="Okwuonu G."/>
            <person name="Ongeri F."/>
            <person name="Pham C."/>
            <person name="Simmons D."/>
            <person name="Wilczek-Boney K."/>
            <person name="Hale W."/>
            <person name="Jakkamsetti A."/>
            <person name="Pham P."/>
            <person name="Ruth R."/>
            <person name="San Lucas F."/>
            <person name="Warren J."/>
            <person name="Zhang J."/>
            <person name="Zhao Z."/>
            <person name="Zhou C."/>
            <person name="Zhu D."/>
            <person name="Lee S."/>
            <person name="Bess C."/>
            <person name="Blankenburg K."/>
            <person name="Forbes L."/>
            <person name="Fu Q."/>
            <person name="Gubbala S."/>
            <person name="Hirani K."/>
            <person name="Jayaseelan J.C."/>
            <person name="Lara F."/>
            <person name="Munidasa M."/>
            <person name="Palculict T."/>
            <person name="Patil S."/>
            <person name="Pu L.-L."/>
            <person name="Saada N."/>
            <person name="Tang L."/>
            <person name="Weissenberger G."/>
            <person name="Zhu Y."/>
            <person name="Hemphill L."/>
            <person name="Shang Y."/>
            <person name="Youmans B."/>
            <person name="Ayvaz T."/>
            <person name="Ross M."/>
            <person name="Santibanez J."/>
            <person name="Aqrawi P."/>
            <person name="Gross S."/>
            <person name="Joshi V."/>
            <person name="Fowler G."/>
            <person name="Nazareth L."/>
            <person name="Reid J."/>
            <person name="Worley K."/>
            <person name="Petrosino J."/>
            <person name="Highlander S."/>
            <person name="Gibbs R."/>
        </authorList>
    </citation>
    <scope>NUCLEOTIDE SEQUENCE [LARGE SCALE GENOMIC DNA]</scope>
    <source>
        <strain evidence="2 3">DSM 11664</strain>
    </source>
</reference>
<feature type="domain" description="Competence protein CoiA nuclease-like" evidence="1">
    <location>
        <begin position="68"/>
        <end position="212"/>
    </location>
</feature>
<evidence type="ECO:0000313" key="3">
    <source>
        <dbReference type="Proteomes" id="UP000004069"/>
    </source>
</evidence>
<protein>
    <submittedName>
        <fullName evidence="2">Competence protein CoiA-like protein</fullName>
    </submittedName>
</protein>
<dbReference type="PATRIC" id="fig|585524.9.peg.709"/>
<dbReference type="AlphaFoldDB" id="D4YVE8"/>
<accession>D4YVE8</accession>
<dbReference type="eggNOG" id="COG4469">
    <property type="taxonomic scope" value="Bacteria"/>
</dbReference>
<dbReference type="Proteomes" id="UP000004069">
    <property type="component" value="Unassembled WGS sequence"/>
</dbReference>
<sequence length="291" mass="34462">MINLYAALLNEKLVLAIEEEGLVRLKIKKLNSDEYRCPHCQKRVILIVSQSKAAFFKHWIHYQDGQGEKEEHHNSKMLLKAAFTAAGFPAQTEIPLADGQLRADVLVSSKIALEVQCAPLSDAEFNKRHRLYQKINVLDLWIVGSRHYLKQRIKKTQLIFFRESQRWGCYYLEVDPQKNQLCLKYNIWQEPVTRKLRYQQARFSLDEFGVKKFWHFKPVFKKFTVNSQKQEEYLRQQMRTKTEFGLRIAAQLYDHHFTLEDLPAKIFQKWRKPGQIDAVSFYLQKKPTALD</sequence>
<evidence type="ECO:0000259" key="1">
    <source>
        <dbReference type="Pfam" id="PF06054"/>
    </source>
</evidence>
<dbReference type="PIRSF" id="PIRSF007487">
    <property type="entry name" value="Competence-induced_CoiA_bac"/>
    <property type="match status" value="1"/>
</dbReference>
<dbReference type="Pfam" id="PF06054">
    <property type="entry name" value="CoiA_nuc"/>
    <property type="match status" value="1"/>
</dbReference>
<name>D4YVE8_9LACO</name>
<keyword evidence="3" id="KW-1185">Reference proteome</keyword>
<proteinExistence type="predicted"/>
<evidence type="ECO:0000313" key="2">
    <source>
        <dbReference type="EMBL" id="EFG54744.1"/>
    </source>
</evidence>